<feature type="transmembrane region" description="Helical" evidence="6">
    <location>
        <begin position="243"/>
        <end position="262"/>
    </location>
</feature>
<feature type="transmembrane region" description="Helical" evidence="6">
    <location>
        <begin position="268"/>
        <end position="286"/>
    </location>
</feature>
<feature type="transmembrane region" description="Helical" evidence="6">
    <location>
        <begin position="94"/>
        <end position="113"/>
    </location>
</feature>
<evidence type="ECO:0000256" key="4">
    <source>
        <dbReference type="ARBA" id="ARBA00022989"/>
    </source>
</evidence>
<accession>A0A1Y6BCY8</accession>
<comment type="similarity">
    <text evidence="2">Belongs to the EamA transporter family.</text>
</comment>
<sequence>MAVNVLFLLVLSVCWSVGYLFIADSDHGLPPLAGTAVMCSLAAVFLLAAVAALRRPLLATLRQRPLALAAMGLSAIALPQLSDVYGQTEMGPDVAALVGTVVPVFTFLLTAFVLRSRPYSNRRGLGVATALGGLAIFLLWDGVDGALSSVRGAMIMASGGLVFAINGVVTERITRTLDPLAVGAWAVAFGALWMIALALGIEGPPESLPSQLALLGAVGDGLVSIGFAFLLYYLLLGRAGADFAALYAYIVPMLGVLLAVVAGDKAPSAGHLLGLAVVMLGVWLLVGGRRPTPQRRAAAAE</sequence>
<dbReference type="InterPro" id="IPR050638">
    <property type="entry name" value="AA-Vitamin_Transporters"/>
</dbReference>
<dbReference type="InterPro" id="IPR037185">
    <property type="entry name" value="EmrE-like"/>
</dbReference>
<dbReference type="PANTHER" id="PTHR32322:SF2">
    <property type="entry name" value="EAMA DOMAIN-CONTAINING PROTEIN"/>
    <property type="match status" value="1"/>
</dbReference>
<dbReference type="RefSeq" id="WP_085120989.1">
    <property type="nucleotide sequence ID" value="NZ_FWZX01000001.1"/>
</dbReference>
<dbReference type="InterPro" id="IPR000620">
    <property type="entry name" value="EamA_dom"/>
</dbReference>
<feature type="domain" description="EamA" evidence="7">
    <location>
        <begin position="152"/>
        <end position="286"/>
    </location>
</feature>
<gene>
    <name evidence="8" type="ORF">SAMN05428998_101674</name>
</gene>
<evidence type="ECO:0000256" key="5">
    <source>
        <dbReference type="ARBA" id="ARBA00023136"/>
    </source>
</evidence>
<proteinExistence type="inferred from homology"/>
<dbReference type="AlphaFoldDB" id="A0A1Y6BCY8"/>
<name>A0A1Y6BCY8_9PROT</name>
<dbReference type="EMBL" id="FWZX01000001">
    <property type="protein sequence ID" value="SME94367.1"/>
    <property type="molecule type" value="Genomic_DNA"/>
</dbReference>
<feature type="transmembrane region" description="Helical" evidence="6">
    <location>
        <begin position="181"/>
        <end position="201"/>
    </location>
</feature>
<evidence type="ECO:0000256" key="1">
    <source>
        <dbReference type="ARBA" id="ARBA00004141"/>
    </source>
</evidence>
<reference evidence="8 9" key="1">
    <citation type="submission" date="2017-04" db="EMBL/GenBank/DDBJ databases">
        <authorList>
            <person name="Afonso C.L."/>
            <person name="Miller P.J."/>
            <person name="Scott M.A."/>
            <person name="Spackman E."/>
            <person name="Goraichik I."/>
            <person name="Dimitrov K.M."/>
            <person name="Suarez D.L."/>
            <person name="Swayne D.E."/>
        </authorList>
    </citation>
    <scope>NUCLEOTIDE SEQUENCE [LARGE SCALE GENOMIC DNA]</scope>
    <source>
        <strain evidence="8 9">USBA 355</strain>
    </source>
</reference>
<keyword evidence="9" id="KW-1185">Reference proteome</keyword>
<feature type="transmembrane region" description="Helical" evidence="6">
    <location>
        <begin position="65"/>
        <end position="82"/>
    </location>
</feature>
<feature type="transmembrane region" description="Helical" evidence="6">
    <location>
        <begin position="149"/>
        <end position="169"/>
    </location>
</feature>
<comment type="subcellular location">
    <subcellularLocation>
        <location evidence="1">Membrane</location>
        <topology evidence="1">Multi-pass membrane protein</topology>
    </subcellularLocation>
</comment>
<evidence type="ECO:0000256" key="6">
    <source>
        <dbReference type="SAM" id="Phobius"/>
    </source>
</evidence>
<dbReference type="SUPFAM" id="SSF103481">
    <property type="entry name" value="Multidrug resistance efflux transporter EmrE"/>
    <property type="match status" value="2"/>
</dbReference>
<keyword evidence="5 6" id="KW-0472">Membrane</keyword>
<evidence type="ECO:0000313" key="8">
    <source>
        <dbReference type="EMBL" id="SME94367.1"/>
    </source>
</evidence>
<protein>
    <submittedName>
        <fullName evidence="8">Permease of the drug/metabolite transporter (DMT) superfamily</fullName>
    </submittedName>
</protein>
<feature type="transmembrane region" description="Helical" evidence="6">
    <location>
        <begin position="32"/>
        <end position="53"/>
    </location>
</feature>
<keyword evidence="3 6" id="KW-0812">Transmembrane</keyword>
<evidence type="ECO:0000259" key="7">
    <source>
        <dbReference type="Pfam" id="PF00892"/>
    </source>
</evidence>
<feature type="transmembrane region" description="Helical" evidence="6">
    <location>
        <begin position="125"/>
        <end position="143"/>
    </location>
</feature>
<feature type="transmembrane region" description="Helical" evidence="6">
    <location>
        <begin position="213"/>
        <end position="236"/>
    </location>
</feature>
<evidence type="ECO:0000256" key="2">
    <source>
        <dbReference type="ARBA" id="ARBA00007362"/>
    </source>
</evidence>
<dbReference type="Pfam" id="PF00892">
    <property type="entry name" value="EamA"/>
    <property type="match status" value="2"/>
</dbReference>
<dbReference type="Proteomes" id="UP000192917">
    <property type="component" value="Unassembled WGS sequence"/>
</dbReference>
<organism evidence="8 9">
    <name type="scientific">Tistlia consotensis USBA 355</name>
    <dbReference type="NCBI Taxonomy" id="560819"/>
    <lineage>
        <taxon>Bacteria</taxon>
        <taxon>Pseudomonadati</taxon>
        <taxon>Pseudomonadota</taxon>
        <taxon>Alphaproteobacteria</taxon>
        <taxon>Rhodospirillales</taxon>
        <taxon>Rhodovibrionaceae</taxon>
        <taxon>Tistlia</taxon>
    </lineage>
</organism>
<dbReference type="STRING" id="560819.SAMN05428998_101674"/>
<dbReference type="PANTHER" id="PTHR32322">
    <property type="entry name" value="INNER MEMBRANE TRANSPORTER"/>
    <property type="match status" value="1"/>
</dbReference>
<dbReference type="GO" id="GO:0016020">
    <property type="term" value="C:membrane"/>
    <property type="evidence" value="ECO:0007669"/>
    <property type="project" value="UniProtKB-SubCell"/>
</dbReference>
<feature type="domain" description="EamA" evidence="7">
    <location>
        <begin position="5"/>
        <end position="138"/>
    </location>
</feature>
<keyword evidence="4 6" id="KW-1133">Transmembrane helix</keyword>
<evidence type="ECO:0000256" key="3">
    <source>
        <dbReference type="ARBA" id="ARBA00022692"/>
    </source>
</evidence>
<evidence type="ECO:0000313" key="9">
    <source>
        <dbReference type="Proteomes" id="UP000192917"/>
    </source>
</evidence>